<gene>
    <name evidence="8" type="ORF">EST38_g1397</name>
</gene>
<dbReference type="PANTHER" id="PTHR13581:SF5">
    <property type="entry name" value="MRG_MORF4L-BINDING PROTEIN"/>
    <property type="match status" value="1"/>
</dbReference>
<dbReference type="Proteomes" id="UP000290288">
    <property type="component" value="Unassembled WGS sequence"/>
</dbReference>
<dbReference type="InterPro" id="IPR012423">
    <property type="entry name" value="Eaf7/MRGBP"/>
</dbReference>
<evidence type="ECO:0000256" key="7">
    <source>
        <dbReference type="SAM" id="MobiDB-lite"/>
    </source>
</evidence>
<keyword evidence="6" id="KW-0539">Nucleus</keyword>
<organism evidence="8 9">
    <name type="scientific">Candolleomyces aberdarensis</name>
    <dbReference type="NCBI Taxonomy" id="2316362"/>
    <lineage>
        <taxon>Eukaryota</taxon>
        <taxon>Fungi</taxon>
        <taxon>Dikarya</taxon>
        <taxon>Basidiomycota</taxon>
        <taxon>Agaricomycotina</taxon>
        <taxon>Agaricomycetes</taxon>
        <taxon>Agaricomycetidae</taxon>
        <taxon>Agaricales</taxon>
        <taxon>Agaricineae</taxon>
        <taxon>Psathyrellaceae</taxon>
        <taxon>Candolleomyces</taxon>
    </lineage>
</organism>
<feature type="compositionally biased region" description="Low complexity" evidence="7">
    <location>
        <begin position="150"/>
        <end position="174"/>
    </location>
</feature>
<evidence type="ECO:0000256" key="3">
    <source>
        <dbReference type="ARBA" id="ARBA00022853"/>
    </source>
</evidence>
<protein>
    <submittedName>
        <fullName evidence="8">Uncharacterized protein</fullName>
    </submittedName>
</protein>
<keyword evidence="9" id="KW-1185">Reference proteome</keyword>
<comment type="subcellular location">
    <subcellularLocation>
        <location evidence="1">Nucleus</location>
    </subcellularLocation>
</comment>
<proteinExistence type="inferred from homology"/>
<keyword evidence="5" id="KW-0804">Transcription</keyword>
<evidence type="ECO:0000256" key="6">
    <source>
        <dbReference type="ARBA" id="ARBA00023242"/>
    </source>
</evidence>
<dbReference type="Pfam" id="PF07904">
    <property type="entry name" value="Eaf7"/>
    <property type="match status" value="1"/>
</dbReference>
<feature type="compositionally biased region" description="Basic residues" evidence="7">
    <location>
        <begin position="175"/>
        <end position="184"/>
    </location>
</feature>
<evidence type="ECO:0000256" key="2">
    <source>
        <dbReference type="ARBA" id="ARBA00007117"/>
    </source>
</evidence>
<comment type="caution">
    <text evidence="8">The sequence shown here is derived from an EMBL/GenBank/DDBJ whole genome shotgun (WGS) entry which is preliminary data.</text>
</comment>
<dbReference type="EMBL" id="SDEE01000019">
    <property type="protein sequence ID" value="RXW24462.1"/>
    <property type="molecule type" value="Genomic_DNA"/>
</dbReference>
<dbReference type="STRING" id="2316362.A0A4Q2DY77"/>
<dbReference type="GO" id="GO:0005634">
    <property type="term" value="C:nucleus"/>
    <property type="evidence" value="ECO:0007669"/>
    <property type="project" value="UniProtKB-SubCell"/>
</dbReference>
<name>A0A4Q2DY77_9AGAR</name>
<sequence>MTVAGPSSPAQSPSLTEDEEFLNSVEGEITFFRSIMRARPVGIHRYFHVLAIRKAIHKDTNRLVEVEAIWNKLKSCYNLDALEAAFPVTLFQQDSEHENLYTPHKNSLPISIPSPSPSDNLGNHPFFRAEYQLPDDDYIESIVAQRRMRATASAPSTPAASPQASLLPLSSSTSRRSKGTKKNGKSQIKMAGLVGGDSDSSALTQESGDETLPETPRESVVTPTDGGTDSGDDEDTEMRGPSRTLLLPLVRTEHCTHTGALPWLLSAFCIPKTDPRKAKQRDVETRSRCGGERWWFDVDEIYQETQAVDISHYPILPVFLSRLK</sequence>
<comment type="similarity">
    <text evidence="2">Belongs to the EAF7 family.</text>
</comment>
<keyword evidence="3" id="KW-0156">Chromatin regulator</keyword>
<dbReference type="GO" id="GO:0006325">
    <property type="term" value="P:chromatin organization"/>
    <property type="evidence" value="ECO:0007669"/>
    <property type="project" value="UniProtKB-KW"/>
</dbReference>
<dbReference type="OrthoDB" id="5595141at2759"/>
<dbReference type="GO" id="GO:0006357">
    <property type="term" value="P:regulation of transcription by RNA polymerase II"/>
    <property type="evidence" value="ECO:0007669"/>
    <property type="project" value="TreeGrafter"/>
</dbReference>
<dbReference type="AlphaFoldDB" id="A0A4Q2DY77"/>
<evidence type="ECO:0000256" key="5">
    <source>
        <dbReference type="ARBA" id="ARBA00023163"/>
    </source>
</evidence>
<evidence type="ECO:0000256" key="1">
    <source>
        <dbReference type="ARBA" id="ARBA00004123"/>
    </source>
</evidence>
<accession>A0A4Q2DY77</accession>
<evidence type="ECO:0000256" key="4">
    <source>
        <dbReference type="ARBA" id="ARBA00023015"/>
    </source>
</evidence>
<feature type="region of interest" description="Disordered" evidence="7">
    <location>
        <begin position="149"/>
        <end position="241"/>
    </location>
</feature>
<dbReference type="GO" id="GO:0035267">
    <property type="term" value="C:NuA4 histone acetyltransferase complex"/>
    <property type="evidence" value="ECO:0007669"/>
    <property type="project" value="TreeGrafter"/>
</dbReference>
<dbReference type="PANTHER" id="PTHR13581">
    <property type="entry name" value="MRG-BINDING PROTEIN"/>
    <property type="match status" value="1"/>
</dbReference>
<reference evidence="8 9" key="1">
    <citation type="submission" date="2019-01" db="EMBL/GenBank/DDBJ databases">
        <title>Draft genome sequence of Psathyrella aberdarensis IHI B618.</title>
        <authorList>
            <person name="Buettner E."/>
            <person name="Kellner H."/>
        </authorList>
    </citation>
    <scope>NUCLEOTIDE SEQUENCE [LARGE SCALE GENOMIC DNA]</scope>
    <source>
        <strain evidence="8 9">IHI B618</strain>
    </source>
</reference>
<evidence type="ECO:0000313" key="9">
    <source>
        <dbReference type="Proteomes" id="UP000290288"/>
    </source>
</evidence>
<evidence type="ECO:0000313" key="8">
    <source>
        <dbReference type="EMBL" id="RXW24462.1"/>
    </source>
</evidence>
<keyword evidence="4" id="KW-0805">Transcription regulation</keyword>